<name>A0A0P7Z1I6_9GAMM</name>
<sequence length="649" mass="70634">MVAAMKRLITLTVPLLSLVIAGCGEESDRLPVDGRDFDGVDYSEPAPYQGRVIDGYLNNARVWLDIDGDGQFTPGPLEVELANGAVVTLEEGEPTAMSGPGGRFAIDISALSVNPSVGPNLDPRKYPLYALAIPGKTLEETSRGDVLVENAYLMSASPGIRNVTPLTTLARFRAGAARRNSLSPISESQLADLDGLNLWQDYIVAGDQRAHAYARALARFMASQIPDSYNEVLSRPESDGTERQLSKDAVFLLGYSLVQNAGDVIAIVDAAAAGNYENLDTDSLVLPDVPVALANPVLLTRLKVSADSRRGQDLPTGTSDLDMSAELFFDYSEDGQLLSVSSRGCLAPSLPEFARLIQVNGYMAQLKTQWLPSASLSRQSRQRYEEEGEAIHERIVFDWDNQQAFFDTVTSCHEQTLAVYPESSELDGTPELSWSWNQGAAEIELVEHLGVAGSERRTFTTLAANSPSEELEAGAPDWVTGYRVLAEEATEAELSFTTPDEACEPEGTDRTPVDEAAPYVTRLFPFDYAGNTEAANNFGPRAYEYEAREVDGLAIERLLKLPFLDTATANLDGVSPGDGAFQWSLYYPRLDADSLKPDLPNLIQTAYLLDVTTVAGCGARFQNAPRNAYARLDYQYQTLSDYLVGLLAE</sequence>
<evidence type="ECO:0000313" key="2">
    <source>
        <dbReference type="Proteomes" id="UP000050416"/>
    </source>
</evidence>
<proteinExistence type="predicted"/>
<accession>A0A0P7Z1I6</accession>
<organism evidence="1 2">
    <name type="scientific">Marinobacter excellens HL-55</name>
    <dbReference type="NCBI Taxonomy" id="1305731"/>
    <lineage>
        <taxon>Bacteria</taxon>
        <taxon>Pseudomonadati</taxon>
        <taxon>Pseudomonadota</taxon>
        <taxon>Gammaproteobacteria</taxon>
        <taxon>Pseudomonadales</taxon>
        <taxon>Marinobacteraceae</taxon>
        <taxon>Marinobacter</taxon>
    </lineage>
</organism>
<evidence type="ECO:0000313" key="1">
    <source>
        <dbReference type="EMBL" id="KPQ28247.1"/>
    </source>
</evidence>
<dbReference type="EMBL" id="LJZQ01000017">
    <property type="protein sequence ID" value="KPQ28247.1"/>
    <property type="molecule type" value="Genomic_DNA"/>
</dbReference>
<reference evidence="1 2" key="1">
    <citation type="submission" date="2015-09" db="EMBL/GenBank/DDBJ databases">
        <title>Identification and resolution of microdiversity through metagenomic sequencing of parallel consortia.</title>
        <authorList>
            <person name="Nelson W.C."/>
            <person name="Romine M.F."/>
            <person name="Lindemann S.R."/>
        </authorList>
    </citation>
    <scope>NUCLEOTIDE SEQUENCE [LARGE SCALE GENOMIC DNA]</scope>
    <source>
        <strain evidence="1">HL-55</strain>
    </source>
</reference>
<comment type="caution">
    <text evidence="1">The sequence shown here is derived from an EMBL/GenBank/DDBJ whole genome shotgun (WGS) entry which is preliminary data.</text>
</comment>
<dbReference type="AlphaFoldDB" id="A0A0P7Z1I6"/>
<dbReference type="Proteomes" id="UP000050416">
    <property type="component" value="Unassembled WGS sequence"/>
</dbReference>
<evidence type="ECO:0008006" key="3">
    <source>
        <dbReference type="Google" id="ProtNLM"/>
    </source>
</evidence>
<dbReference type="PATRIC" id="fig|1305731.5.peg.762"/>
<protein>
    <recommendedName>
        <fullName evidence="3">Lipoprotein</fullName>
    </recommendedName>
</protein>
<gene>
    <name evidence="1" type="ORF">HLUCCX14_11500</name>
</gene>
<dbReference type="STRING" id="1305731.GCA_000934705_02171"/>
<dbReference type="PROSITE" id="PS51257">
    <property type="entry name" value="PROKAR_LIPOPROTEIN"/>
    <property type="match status" value="1"/>
</dbReference>